<evidence type="ECO:0000313" key="2">
    <source>
        <dbReference type="EMBL" id="ODQ76978.1"/>
    </source>
</evidence>
<evidence type="ECO:0000256" key="1">
    <source>
        <dbReference type="SAM" id="Phobius"/>
    </source>
</evidence>
<accession>A0A1E3QHA2</accession>
<dbReference type="Proteomes" id="UP000094336">
    <property type="component" value="Unassembled WGS sequence"/>
</dbReference>
<keyword evidence="3" id="KW-1185">Reference proteome</keyword>
<evidence type="ECO:0000313" key="3">
    <source>
        <dbReference type="Proteomes" id="UP000094336"/>
    </source>
</evidence>
<dbReference type="AlphaFoldDB" id="A0A1E3QHA2"/>
<feature type="transmembrane region" description="Helical" evidence="1">
    <location>
        <begin position="28"/>
        <end position="49"/>
    </location>
</feature>
<reference evidence="3" key="1">
    <citation type="submission" date="2016-05" db="EMBL/GenBank/DDBJ databases">
        <title>Comparative genomics of biotechnologically important yeasts.</title>
        <authorList>
            <consortium name="DOE Joint Genome Institute"/>
            <person name="Riley R."/>
            <person name="Haridas S."/>
            <person name="Wolfe K.H."/>
            <person name="Lopes M.R."/>
            <person name="Hittinger C.T."/>
            <person name="Goker M."/>
            <person name="Salamov A."/>
            <person name="Wisecaver J."/>
            <person name="Long T.M."/>
            <person name="Aerts A.L."/>
            <person name="Barry K."/>
            <person name="Choi C."/>
            <person name="Clum A."/>
            <person name="Coughlan A.Y."/>
            <person name="Deshpande S."/>
            <person name="Douglass A.P."/>
            <person name="Hanson S.J."/>
            <person name="Klenk H.-P."/>
            <person name="Labutti K."/>
            <person name="Lapidus A."/>
            <person name="Lindquist E."/>
            <person name="Lipzen A."/>
            <person name="Meier-Kolthoff J.P."/>
            <person name="Ohm R.A."/>
            <person name="Otillar R.P."/>
            <person name="Pangilinan J."/>
            <person name="Peng Y."/>
            <person name="Rokas A."/>
            <person name="Rosa C.A."/>
            <person name="Scheuner C."/>
            <person name="Sibirny A.A."/>
            <person name="Slot J.C."/>
            <person name="Stielow J.B."/>
            <person name="Sun H."/>
            <person name="Kurtzman C.P."/>
            <person name="Blackwell M."/>
            <person name="Grigoriev I.V."/>
            <person name="Jeffries T.W."/>
        </authorList>
    </citation>
    <scope>NUCLEOTIDE SEQUENCE [LARGE SCALE GENOMIC DNA]</scope>
    <source>
        <strain evidence="3">NRRL Y-12698</strain>
    </source>
</reference>
<keyword evidence="1" id="KW-0812">Transmembrane</keyword>
<dbReference type="RefSeq" id="XP_018982306.1">
    <property type="nucleotide sequence ID" value="XM_019130665.1"/>
</dbReference>
<organism evidence="2 3">
    <name type="scientific">Babjeviella inositovora NRRL Y-12698</name>
    <dbReference type="NCBI Taxonomy" id="984486"/>
    <lineage>
        <taxon>Eukaryota</taxon>
        <taxon>Fungi</taxon>
        <taxon>Dikarya</taxon>
        <taxon>Ascomycota</taxon>
        <taxon>Saccharomycotina</taxon>
        <taxon>Pichiomycetes</taxon>
        <taxon>Serinales incertae sedis</taxon>
        <taxon>Babjeviella</taxon>
    </lineage>
</organism>
<protein>
    <submittedName>
        <fullName evidence="2">Uncharacterized protein</fullName>
    </submittedName>
</protein>
<dbReference type="GeneID" id="30148518"/>
<dbReference type="EMBL" id="KV454444">
    <property type="protein sequence ID" value="ODQ76978.1"/>
    <property type="molecule type" value="Genomic_DNA"/>
</dbReference>
<sequence>MITQLEGETAAGHAAPWLHNDNFIVGKIVTKTIILAIAIYVLSTIPILFEDISDNEEMMLIERTRCTPIYNIDRLLTKRLVQKRLGFRVLILSSVGNWVI</sequence>
<proteinExistence type="predicted"/>
<keyword evidence="1" id="KW-0472">Membrane</keyword>
<name>A0A1E3QHA2_9ASCO</name>
<keyword evidence="1" id="KW-1133">Transmembrane helix</keyword>
<gene>
    <name evidence="2" type="ORF">BABINDRAFT_169500</name>
</gene>